<reference evidence="10 11" key="1">
    <citation type="submission" date="2013-03" db="EMBL/GenBank/DDBJ databases">
        <title>Draft genome sequence of Gracibacillus halophilus YIM-C55.5, a moderately halophilic and thermophilic organism from the Xiaochaidamu salt lake.</title>
        <authorList>
            <person name="Sugumar T."/>
            <person name="Polireddy D.R."/>
            <person name="Antony A."/>
            <person name="Madhava Y.R."/>
            <person name="Sivakumar N."/>
        </authorList>
    </citation>
    <scope>NUCLEOTIDE SEQUENCE [LARGE SCALE GENOMIC DNA]</scope>
    <source>
        <strain evidence="10 11">YIM-C55.5</strain>
    </source>
</reference>
<dbReference type="GO" id="GO:0005737">
    <property type="term" value="C:cytoplasm"/>
    <property type="evidence" value="ECO:0007669"/>
    <property type="project" value="UniProtKB-SubCell"/>
</dbReference>
<keyword evidence="6 8" id="KW-0012">Acyltransferase</keyword>
<dbReference type="OrthoDB" id="9772423at2"/>
<feature type="active site" evidence="8">
    <location>
        <position position="237"/>
    </location>
</feature>
<dbReference type="NCBIfam" id="TIGR01001">
    <property type="entry name" value="metA"/>
    <property type="match status" value="1"/>
</dbReference>
<dbReference type="EMBL" id="APML01000049">
    <property type="protein sequence ID" value="ENH96315.1"/>
    <property type="molecule type" value="Genomic_DNA"/>
</dbReference>
<name>N4WPA3_9BACI</name>
<dbReference type="GO" id="GO:0008899">
    <property type="term" value="F:homoserine O-succinyltransferase activity"/>
    <property type="evidence" value="ECO:0007669"/>
    <property type="project" value="UniProtKB-UniRule"/>
</dbReference>
<comment type="similarity">
    <text evidence="8">Belongs to the MetA family.</text>
</comment>
<comment type="subcellular location">
    <subcellularLocation>
        <location evidence="1 8">Cytoplasm</location>
    </subcellularLocation>
</comment>
<feature type="binding site" evidence="8">
    <location>
        <position position="192"/>
    </location>
    <ligand>
        <name>substrate</name>
    </ligand>
</feature>
<evidence type="ECO:0000256" key="3">
    <source>
        <dbReference type="ARBA" id="ARBA00022605"/>
    </source>
</evidence>
<evidence type="ECO:0000256" key="1">
    <source>
        <dbReference type="ARBA" id="ARBA00004496"/>
    </source>
</evidence>
<evidence type="ECO:0000256" key="8">
    <source>
        <dbReference type="HAMAP-Rule" id="MF_00295"/>
    </source>
</evidence>
<dbReference type="PIRSF" id="PIRSF000450">
    <property type="entry name" value="H_ser_succinyltr"/>
    <property type="match status" value="1"/>
</dbReference>
<dbReference type="GO" id="GO:0019281">
    <property type="term" value="P:L-methionine biosynthetic process from homoserine via O-succinyl-L-homoserine and cystathionine"/>
    <property type="evidence" value="ECO:0007669"/>
    <property type="project" value="InterPro"/>
</dbReference>
<dbReference type="InterPro" id="IPR029062">
    <property type="entry name" value="Class_I_gatase-like"/>
</dbReference>
<proteinExistence type="inferred from homology"/>
<evidence type="ECO:0000256" key="7">
    <source>
        <dbReference type="ARBA" id="ARBA00049043"/>
    </source>
</evidence>
<feature type="binding site" evidence="8">
    <location>
        <position position="249"/>
    </location>
    <ligand>
        <name>substrate</name>
    </ligand>
</feature>
<protein>
    <recommendedName>
        <fullName evidence="8">Homoserine O-acetyltransferase</fullName>
        <shortName evidence="8">HAT</shortName>
        <ecNumber evidence="8">2.3.1.31</ecNumber>
    </recommendedName>
    <alternativeName>
        <fullName evidence="8">Homoserine transacetylase</fullName>
        <shortName evidence="8">HTA</shortName>
    </alternativeName>
</protein>
<dbReference type="SUPFAM" id="SSF52317">
    <property type="entry name" value="Class I glutamine amidotransferase-like"/>
    <property type="match status" value="1"/>
</dbReference>
<dbReference type="EC" id="2.3.1.31" evidence="8"/>
<dbReference type="AlphaFoldDB" id="N4WPA3"/>
<evidence type="ECO:0000256" key="9">
    <source>
        <dbReference type="PIRSR" id="PIRSR000450-1"/>
    </source>
</evidence>
<dbReference type="STRING" id="1308866.J416_11477"/>
<dbReference type="FunFam" id="3.40.50.880:FF:000004">
    <property type="entry name" value="Homoserine O-succinyltransferase"/>
    <property type="match status" value="1"/>
</dbReference>
<comment type="caution">
    <text evidence="8">Lacks conserved residue(s) required for the propagation of feature annotation.</text>
</comment>
<dbReference type="InterPro" id="IPR005697">
    <property type="entry name" value="HST_MetA"/>
</dbReference>
<dbReference type="HAMAP" id="MF_00295">
    <property type="entry name" value="MetA_acyltransf"/>
    <property type="match status" value="1"/>
</dbReference>
<evidence type="ECO:0000313" key="11">
    <source>
        <dbReference type="Proteomes" id="UP000012283"/>
    </source>
</evidence>
<sequence length="301" mass="35140">MPIKIPDLLPAKSKLQDENVFVMDESRAFRQDIRPLQILILNLMPLKQQTETHLLRLLGNSPLQIDVGLLHTSSHVPRHTSLEHLEQFYKSIDDVKDKRYDGLIITGAPIEKLHYEDVTYWDELSQIMEWSKTNVTSTLHICWGAMAGLFYHYGIDKYIRPKKISGIFPHDLKDETEKLLSGFDEEFLAPHSRNADIRKEEIENEPNLKILSESDEAGVYIAASTDGRQIFVTGHPEYDAFTLQKEYERDQQAGLNPDIPVNYFPKNDPNQRPRLRWRTHSNMLISNWLNYYVYQETPYKL</sequence>
<comment type="catalytic activity">
    <reaction evidence="7 8">
        <text>L-homoserine + acetyl-CoA = O-acetyl-L-homoserine + CoA</text>
        <dbReference type="Rhea" id="RHEA:13701"/>
        <dbReference type="ChEBI" id="CHEBI:57287"/>
        <dbReference type="ChEBI" id="CHEBI:57288"/>
        <dbReference type="ChEBI" id="CHEBI:57476"/>
        <dbReference type="ChEBI" id="CHEBI:57716"/>
        <dbReference type="EC" id="2.3.1.31"/>
    </reaction>
</comment>
<comment type="pathway">
    <text evidence="8">Amino-acid biosynthesis; L-methionine biosynthesis via de novo pathway; O-acetyl-L-homoserine from L-homoserine: step 1/1.</text>
</comment>
<feature type="site" description="Important for acyl-CoA specificity" evidence="8">
    <location>
        <position position="111"/>
    </location>
</feature>
<keyword evidence="5 8" id="KW-0486">Methionine biosynthesis</keyword>
<keyword evidence="3 8" id="KW-0028">Amino-acid biosynthesis</keyword>
<dbReference type="PATRIC" id="fig|1308866.3.peg.2319"/>
<feature type="binding site" evidence="8">
    <location>
        <position position="163"/>
    </location>
    <ligand>
        <name>substrate</name>
    </ligand>
</feature>
<feature type="site" description="Important for substrate specificity" evidence="8">
    <location>
        <position position="192"/>
    </location>
</feature>
<organism evidence="10 11">
    <name type="scientific">Gracilibacillus halophilus YIM-C55.5</name>
    <dbReference type="NCBI Taxonomy" id="1308866"/>
    <lineage>
        <taxon>Bacteria</taxon>
        <taxon>Bacillati</taxon>
        <taxon>Bacillota</taxon>
        <taxon>Bacilli</taxon>
        <taxon>Bacillales</taxon>
        <taxon>Bacillaceae</taxon>
        <taxon>Gracilibacillus</taxon>
    </lineage>
</organism>
<feature type="active site" description="Proton acceptor" evidence="8">
    <location>
        <position position="235"/>
    </location>
</feature>
<gene>
    <name evidence="8" type="primary">metAA</name>
    <name evidence="10" type="ORF">J416_11477</name>
</gene>
<keyword evidence="4 8" id="KW-0808">Transferase</keyword>
<dbReference type="Gene3D" id="3.40.50.880">
    <property type="match status" value="1"/>
</dbReference>
<dbReference type="Pfam" id="PF04204">
    <property type="entry name" value="HTS"/>
    <property type="match status" value="1"/>
</dbReference>
<dbReference type="Proteomes" id="UP000012283">
    <property type="component" value="Unassembled WGS sequence"/>
</dbReference>
<accession>N4WPA3</accession>
<dbReference type="RefSeq" id="WP_003471143.1">
    <property type="nucleotide sequence ID" value="NZ_APML01000049.1"/>
</dbReference>
<evidence type="ECO:0000256" key="6">
    <source>
        <dbReference type="ARBA" id="ARBA00023315"/>
    </source>
</evidence>
<dbReference type="UniPathway" id="UPA00051">
    <property type="reaction ID" value="UER00074"/>
</dbReference>
<evidence type="ECO:0000256" key="2">
    <source>
        <dbReference type="ARBA" id="ARBA00022490"/>
    </source>
</evidence>
<dbReference type="InterPro" id="IPR033752">
    <property type="entry name" value="MetA_family"/>
</dbReference>
<keyword evidence="11" id="KW-1185">Reference proteome</keyword>
<dbReference type="CDD" id="cd03131">
    <property type="entry name" value="GATase1_HTS"/>
    <property type="match status" value="1"/>
</dbReference>
<comment type="caution">
    <text evidence="10">The sequence shown here is derived from an EMBL/GenBank/DDBJ whole genome shotgun (WGS) entry which is preliminary data.</text>
</comment>
<dbReference type="PANTHER" id="PTHR20919">
    <property type="entry name" value="HOMOSERINE O-SUCCINYLTRANSFERASE"/>
    <property type="match status" value="1"/>
</dbReference>
<evidence type="ECO:0000256" key="4">
    <source>
        <dbReference type="ARBA" id="ARBA00022679"/>
    </source>
</evidence>
<feature type="active site" description="Acyl-thioester intermediate" evidence="8 9">
    <location>
        <position position="142"/>
    </location>
</feature>
<evidence type="ECO:0000313" key="10">
    <source>
        <dbReference type="EMBL" id="ENH96315.1"/>
    </source>
</evidence>
<keyword evidence="2 8" id="KW-0963">Cytoplasm</keyword>
<dbReference type="eggNOG" id="COG1897">
    <property type="taxonomic scope" value="Bacteria"/>
</dbReference>
<comment type="function">
    <text evidence="8">Transfers an acetyl group from acetyl-CoA to L-homoserine, forming acetyl-L-homoserine.</text>
</comment>
<evidence type="ECO:0000256" key="5">
    <source>
        <dbReference type="ARBA" id="ARBA00023167"/>
    </source>
</evidence>
<dbReference type="PANTHER" id="PTHR20919:SF0">
    <property type="entry name" value="HOMOSERINE O-SUCCINYLTRANSFERASE"/>
    <property type="match status" value="1"/>
</dbReference>
<dbReference type="GO" id="GO:0004414">
    <property type="term" value="F:homoserine O-acetyltransferase activity"/>
    <property type="evidence" value="ECO:0007669"/>
    <property type="project" value="UniProtKB-EC"/>
</dbReference>